<evidence type="ECO:0000256" key="1">
    <source>
        <dbReference type="SAM" id="SignalP"/>
    </source>
</evidence>
<evidence type="ECO:0000313" key="2">
    <source>
        <dbReference type="EMBL" id="KIE46893.1"/>
    </source>
</evidence>
<organism evidence="2 3">
    <name type="scientific">Clostridium argentinense CDC 2741</name>
    <dbReference type="NCBI Taxonomy" id="1418104"/>
    <lineage>
        <taxon>Bacteria</taxon>
        <taxon>Bacillati</taxon>
        <taxon>Bacillota</taxon>
        <taxon>Clostridia</taxon>
        <taxon>Eubacteriales</taxon>
        <taxon>Clostridiaceae</taxon>
        <taxon>Clostridium</taxon>
    </lineage>
</organism>
<comment type="caution">
    <text evidence="2">The sequence shown here is derived from an EMBL/GenBank/DDBJ whole genome shotgun (WGS) entry which is preliminary data.</text>
</comment>
<keyword evidence="3" id="KW-1185">Reference proteome</keyword>
<reference evidence="2 3" key="1">
    <citation type="journal article" date="2015" name="Infect. Genet. Evol.">
        <title>Genomic sequences of six botulinum neurotoxin-producing strains representing three clostridial species illustrate the mobility and diversity of botulinum neurotoxin genes.</title>
        <authorList>
            <person name="Smith T.J."/>
            <person name="Hill K.K."/>
            <person name="Xie G."/>
            <person name="Foley B.T."/>
            <person name="Williamson C.H."/>
            <person name="Foster J.T."/>
            <person name="Johnson S.L."/>
            <person name="Chertkov O."/>
            <person name="Teshima H."/>
            <person name="Gibbons H.S."/>
            <person name="Johnsky L.A."/>
            <person name="Karavis M.A."/>
            <person name="Smith L.A."/>
        </authorList>
    </citation>
    <scope>NUCLEOTIDE SEQUENCE [LARGE SCALE GENOMIC DNA]</scope>
    <source>
        <strain evidence="2 3">CDC 2741</strain>
    </source>
</reference>
<name>A0A0C1U593_9CLOT</name>
<feature type="signal peptide" evidence="1">
    <location>
        <begin position="1"/>
        <end position="23"/>
    </location>
</feature>
<dbReference type="AlphaFoldDB" id="A0A0C1U593"/>
<dbReference type="RefSeq" id="WP_160289205.1">
    <property type="nucleotide sequence ID" value="NZ_AYSO01000015.1"/>
</dbReference>
<dbReference type="EMBL" id="AYSO01000015">
    <property type="protein sequence ID" value="KIE46893.1"/>
    <property type="molecule type" value="Genomic_DNA"/>
</dbReference>
<gene>
    <name evidence="2" type="ORF">U732_1268</name>
</gene>
<dbReference type="Proteomes" id="UP000031366">
    <property type="component" value="Unassembled WGS sequence"/>
</dbReference>
<sequence>MKKRIGILALIGLVAANTLYSTAFTKEFKINSKDYSNNKSIVVCSEGDPKPW</sequence>
<proteinExistence type="predicted"/>
<protein>
    <submittedName>
        <fullName evidence="2">Uncharacterized protein</fullName>
    </submittedName>
</protein>
<evidence type="ECO:0000313" key="3">
    <source>
        <dbReference type="Proteomes" id="UP000031366"/>
    </source>
</evidence>
<keyword evidence="1" id="KW-0732">Signal</keyword>
<feature type="chain" id="PRO_5002157450" evidence="1">
    <location>
        <begin position="24"/>
        <end position="52"/>
    </location>
</feature>
<accession>A0A0C1U593</accession>